<organism evidence="2 3">
    <name type="scientific">Paralvinella palmiformis</name>
    <dbReference type="NCBI Taxonomy" id="53620"/>
    <lineage>
        <taxon>Eukaryota</taxon>
        <taxon>Metazoa</taxon>
        <taxon>Spiralia</taxon>
        <taxon>Lophotrochozoa</taxon>
        <taxon>Annelida</taxon>
        <taxon>Polychaeta</taxon>
        <taxon>Sedentaria</taxon>
        <taxon>Canalipalpata</taxon>
        <taxon>Terebellida</taxon>
        <taxon>Terebelliformia</taxon>
        <taxon>Alvinellidae</taxon>
        <taxon>Paralvinella</taxon>
    </lineage>
</organism>
<dbReference type="Proteomes" id="UP001208570">
    <property type="component" value="Unassembled WGS sequence"/>
</dbReference>
<evidence type="ECO:0000256" key="1">
    <source>
        <dbReference type="SAM" id="Phobius"/>
    </source>
</evidence>
<evidence type="ECO:0000313" key="2">
    <source>
        <dbReference type="EMBL" id="KAK2145211.1"/>
    </source>
</evidence>
<dbReference type="AlphaFoldDB" id="A0AAD9MVC6"/>
<keyword evidence="1" id="KW-1133">Transmembrane helix</keyword>
<dbReference type="PANTHER" id="PTHR31362:SF0">
    <property type="entry name" value="EXOSTOSIN DOMAIN-CONTAINING PROTEIN-RELATED"/>
    <property type="match status" value="1"/>
</dbReference>
<protein>
    <submittedName>
        <fullName evidence="2">Uncharacterized protein</fullName>
    </submittedName>
</protein>
<accession>A0AAD9MVC6</accession>
<sequence>MSMTMAWRRHFFGGNQSSVRYIRYVVAYIVRLRSFKILVTIIGIFVLYSFIQHLRFSSLSWDFEDDDSLGHVRNSGLKHDKWIVVTTIHHPTDHVKALNLLQGWKLIVVGDRKTPSNWDLKGAIYLSPAAQKKLGYKVHPLLPYDTYTRKTIGYLYAIEHGAQYIYETDDDNVPVIGPDAFQLSVGYTEALIVSTSNLTYNHHKHFGQSTTWPRGYALEYISLPDSRDYILCETHVPSIQQSVNDGDPDLDAIFRLTRIHGKAEINLKFDVGAPPVILPKGTFSPLNSQNTLFTAKAFWAMILPTTVTDRETDIYRSYWAERLLWLLGDHVGYFPPFSYHKRNLHSFLMDAKDEMSLYQNTGHLLRFLRGWSCDAIFFFDCASKLAHDMVRYGFWLKRDAELVDAWITDLATIGYAPPAMKVRDMCNDDKKKTVIFYPDEQNTTFPHSSDLLLTPDLTNHAAIKELLVSRCQFAHEIHYDHILNTAAKHETVLLVVGIRDTDVVPLIEAVHRPHFPHILYCSGKNLNPKFFHAWKLSYVVTNQEETTATACMLVAMAMHHHIDGYLYISDHTWIGHGLTTLPMKFPNLMWNTGEVDIYKPQMEASCQQKSIDCMGISKNLIQQFISEVASLPGETKFKSELRQCLVKMASDPQFVTKAKLLWLTDYTFYLPARMYSTLASVNRLFSSSRIKQKYDFLAPMLVECLELTTEYLKYADVKDLESSSPPHYLLPFNYRDVLQGKETEYKSYFCRYFKELIHV</sequence>
<dbReference type="PANTHER" id="PTHR31362">
    <property type="entry name" value="GLYCOSYLTRANSFERASE STELLO1-RELATED"/>
    <property type="match status" value="1"/>
</dbReference>
<proteinExistence type="predicted"/>
<feature type="transmembrane region" description="Helical" evidence="1">
    <location>
        <begin position="21"/>
        <end position="51"/>
    </location>
</feature>
<evidence type="ECO:0000313" key="3">
    <source>
        <dbReference type="Proteomes" id="UP001208570"/>
    </source>
</evidence>
<reference evidence="2" key="1">
    <citation type="journal article" date="2023" name="Mol. Biol. Evol.">
        <title>Third-Generation Sequencing Reveals the Adaptive Role of the Epigenome in Three Deep-Sea Polychaetes.</title>
        <authorList>
            <person name="Perez M."/>
            <person name="Aroh O."/>
            <person name="Sun Y."/>
            <person name="Lan Y."/>
            <person name="Juniper S.K."/>
            <person name="Young C.R."/>
            <person name="Angers B."/>
            <person name="Qian P.Y."/>
        </authorList>
    </citation>
    <scope>NUCLEOTIDE SEQUENCE</scope>
    <source>
        <strain evidence="2">P08H-3</strain>
    </source>
</reference>
<dbReference type="Pfam" id="PF03385">
    <property type="entry name" value="STELLO"/>
    <property type="match status" value="1"/>
</dbReference>
<name>A0AAD9MVC6_9ANNE</name>
<keyword evidence="3" id="KW-1185">Reference proteome</keyword>
<keyword evidence="1" id="KW-0812">Transmembrane</keyword>
<keyword evidence="1" id="KW-0472">Membrane</keyword>
<gene>
    <name evidence="2" type="ORF">LSH36_694g00040</name>
</gene>
<dbReference type="InterPro" id="IPR005049">
    <property type="entry name" value="STL-like"/>
</dbReference>
<comment type="caution">
    <text evidence="2">The sequence shown here is derived from an EMBL/GenBank/DDBJ whole genome shotgun (WGS) entry which is preliminary data.</text>
</comment>
<dbReference type="EMBL" id="JAODUP010000694">
    <property type="protein sequence ID" value="KAK2145211.1"/>
    <property type="molecule type" value="Genomic_DNA"/>
</dbReference>